<sequence>ATIVDNPDFDPAIYADKLDHALKASDKDAIVKLLTSISNNQRQMVSYAWTKGLGTDEAVLIEILCSRTPDQLTAIRAAYQNEYKTPLEKDIADDTSGEFKDLLVALATGSKDNGRETNDEQAKEGKLAGKGAQSHLFTILTSQNQYQLKKVFDEFARLSGATIEKAIEKEFSGDVQKS</sequence>
<accession>A0A3P7MJW2</accession>
<keyword evidence="4" id="KW-0106">Calcium</keyword>
<dbReference type="GO" id="GO:0005634">
    <property type="term" value="C:nucleus"/>
    <property type="evidence" value="ECO:0007669"/>
    <property type="project" value="TreeGrafter"/>
</dbReference>
<feature type="non-terminal residue" evidence="5">
    <location>
        <position position="1"/>
    </location>
</feature>
<name>A0A3P7MJW2_CYLGO</name>
<dbReference type="GO" id="GO:0005737">
    <property type="term" value="C:cytoplasm"/>
    <property type="evidence" value="ECO:0007669"/>
    <property type="project" value="TreeGrafter"/>
</dbReference>
<dbReference type="PANTHER" id="PTHR10502">
    <property type="entry name" value="ANNEXIN"/>
    <property type="match status" value="1"/>
</dbReference>
<keyword evidence="6" id="KW-1185">Reference proteome</keyword>
<keyword evidence="4" id="KW-0111">Calcium/phospholipid-binding</keyword>
<dbReference type="GO" id="GO:0005886">
    <property type="term" value="C:plasma membrane"/>
    <property type="evidence" value="ECO:0007669"/>
    <property type="project" value="TreeGrafter"/>
</dbReference>
<protein>
    <recommendedName>
        <fullName evidence="4">Annexin</fullName>
    </recommendedName>
</protein>
<dbReference type="PROSITE" id="PS51897">
    <property type="entry name" value="ANNEXIN_2"/>
    <property type="match status" value="1"/>
</dbReference>
<proteinExistence type="inferred from homology"/>
<dbReference type="InterPro" id="IPR018502">
    <property type="entry name" value="Annexin_repeat"/>
</dbReference>
<gene>
    <name evidence="5" type="ORF">CGOC_LOCUS11381</name>
</gene>
<dbReference type="InterPro" id="IPR037104">
    <property type="entry name" value="Annexin_sf"/>
</dbReference>
<evidence type="ECO:0000313" key="5">
    <source>
        <dbReference type="EMBL" id="VDN29864.1"/>
    </source>
</evidence>
<keyword evidence="3 4" id="KW-0041">Annexin</keyword>
<evidence type="ECO:0000256" key="4">
    <source>
        <dbReference type="RuleBase" id="RU003540"/>
    </source>
</evidence>
<organism evidence="5 6">
    <name type="scientific">Cylicostephanus goldi</name>
    <name type="common">Nematode worm</name>
    <dbReference type="NCBI Taxonomy" id="71465"/>
    <lineage>
        <taxon>Eukaryota</taxon>
        <taxon>Metazoa</taxon>
        <taxon>Ecdysozoa</taxon>
        <taxon>Nematoda</taxon>
        <taxon>Chromadorea</taxon>
        <taxon>Rhabditida</taxon>
        <taxon>Rhabditina</taxon>
        <taxon>Rhabditomorpha</taxon>
        <taxon>Strongyloidea</taxon>
        <taxon>Strongylidae</taxon>
        <taxon>Cylicostephanus</taxon>
    </lineage>
</organism>
<dbReference type="GO" id="GO:0005509">
    <property type="term" value="F:calcium ion binding"/>
    <property type="evidence" value="ECO:0007669"/>
    <property type="project" value="InterPro"/>
</dbReference>
<evidence type="ECO:0000313" key="6">
    <source>
        <dbReference type="Proteomes" id="UP000271889"/>
    </source>
</evidence>
<dbReference type="SMART" id="SM00335">
    <property type="entry name" value="ANX"/>
    <property type="match status" value="2"/>
</dbReference>
<dbReference type="PROSITE" id="PS00223">
    <property type="entry name" value="ANNEXIN_1"/>
    <property type="match status" value="1"/>
</dbReference>
<dbReference type="GO" id="GO:0001786">
    <property type="term" value="F:phosphatidylserine binding"/>
    <property type="evidence" value="ECO:0007669"/>
    <property type="project" value="TreeGrafter"/>
</dbReference>
<evidence type="ECO:0000256" key="2">
    <source>
        <dbReference type="ARBA" id="ARBA00022737"/>
    </source>
</evidence>
<dbReference type="InterPro" id="IPR001464">
    <property type="entry name" value="Annexin"/>
</dbReference>
<dbReference type="Proteomes" id="UP000271889">
    <property type="component" value="Unassembled WGS sequence"/>
</dbReference>
<dbReference type="Pfam" id="PF00191">
    <property type="entry name" value="Annexin"/>
    <property type="match status" value="2"/>
</dbReference>
<dbReference type="InterPro" id="IPR018252">
    <property type="entry name" value="Annexin_repeat_CS"/>
</dbReference>
<dbReference type="AlphaFoldDB" id="A0A3P7MJW2"/>
<dbReference type="SUPFAM" id="SSF47874">
    <property type="entry name" value="Annexin"/>
    <property type="match status" value="1"/>
</dbReference>
<evidence type="ECO:0000256" key="1">
    <source>
        <dbReference type="ARBA" id="ARBA00007831"/>
    </source>
</evidence>
<comment type="domain">
    <text evidence="4">A pair of annexin repeats may form one binding site for calcium and phospholipid.</text>
</comment>
<dbReference type="Gene3D" id="1.10.220.10">
    <property type="entry name" value="Annexin"/>
    <property type="match status" value="2"/>
</dbReference>
<dbReference type="GO" id="GO:0005544">
    <property type="term" value="F:calcium-dependent phospholipid binding"/>
    <property type="evidence" value="ECO:0007669"/>
    <property type="project" value="UniProtKB-KW"/>
</dbReference>
<reference evidence="5 6" key="1">
    <citation type="submission" date="2018-11" db="EMBL/GenBank/DDBJ databases">
        <authorList>
            <consortium name="Pathogen Informatics"/>
        </authorList>
    </citation>
    <scope>NUCLEOTIDE SEQUENCE [LARGE SCALE GENOMIC DNA]</scope>
</reference>
<dbReference type="OrthoDB" id="37886at2759"/>
<dbReference type="EMBL" id="UYRV01116082">
    <property type="protein sequence ID" value="VDN29864.1"/>
    <property type="molecule type" value="Genomic_DNA"/>
</dbReference>
<evidence type="ECO:0000256" key="3">
    <source>
        <dbReference type="ARBA" id="ARBA00023216"/>
    </source>
</evidence>
<dbReference type="FunFam" id="1.10.220.10:FF:000003">
    <property type="entry name" value="Annexin"/>
    <property type="match status" value="1"/>
</dbReference>
<dbReference type="PRINTS" id="PR00196">
    <property type="entry name" value="ANNEXIN"/>
</dbReference>
<comment type="similarity">
    <text evidence="1 4">Belongs to the annexin family.</text>
</comment>
<dbReference type="GO" id="GO:0012506">
    <property type="term" value="C:vesicle membrane"/>
    <property type="evidence" value="ECO:0007669"/>
    <property type="project" value="TreeGrafter"/>
</dbReference>
<feature type="non-terminal residue" evidence="5">
    <location>
        <position position="178"/>
    </location>
</feature>
<keyword evidence="2 4" id="KW-0677">Repeat</keyword>
<dbReference type="PANTHER" id="PTHR10502:SF97">
    <property type="entry name" value="ANNEXIN"/>
    <property type="match status" value="1"/>
</dbReference>